<comment type="caution">
    <text evidence="2">The sequence shown here is derived from an EMBL/GenBank/DDBJ whole genome shotgun (WGS) entry which is preliminary data.</text>
</comment>
<dbReference type="OrthoDB" id="1712294at2759"/>
<dbReference type="AlphaFoldDB" id="A0A834H3L1"/>
<name>A0A834H3L1_RHOSS</name>
<feature type="region of interest" description="Disordered" evidence="1">
    <location>
        <begin position="1"/>
        <end position="25"/>
    </location>
</feature>
<reference evidence="2" key="1">
    <citation type="submission" date="2019-11" db="EMBL/GenBank/DDBJ databases">
        <authorList>
            <person name="Liu Y."/>
            <person name="Hou J."/>
            <person name="Li T.-Q."/>
            <person name="Guan C.-H."/>
            <person name="Wu X."/>
            <person name="Wu H.-Z."/>
            <person name="Ling F."/>
            <person name="Zhang R."/>
            <person name="Shi X.-G."/>
            <person name="Ren J.-P."/>
            <person name="Chen E.-F."/>
            <person name="Sun J.-M."/>
        </authorList>
    </citation>
    <scope>NUCLEOTIDE SEQUENCE</scope>
    <source>
        <strain evidence="2">Adult_tree_wgs_1</strain>
        <tissue evidence="2">Leaves</tissue>
    </source>
</reference>
<dbReference type="EMBL" id="WJXA01000004">
    <property type="protein sequence ID" value="KAF7146358.1"/>
    <property type="molecule type" value="Genomic_DNA"/>
</dbReference>
<sequence>MGCGKSKDAVATGNTITKSQSNKKEDVVVGTTANANTTTPNALVVKEKGESKKDEVINKVVEKVGGVGEITKEEFEGGAKEETKSEDIVATDEKIIGVGGSEKSKDVVEEKGLDEEAKMETTTNGVGEQVKEKEEKEEAAAQTIDTKTPPAAIAAATPTAASEEETTLVSNQEIVAASPAEQPKTN</sequence>
<keyword evidence="3" id="KW-1185">Reference proteome</keyword>
<proteinExistence type="predicted"/>
<accession>A0A834H3L1</accession>
<protein>
    <submittedName>
        <fullName evidence="2">Uncharacterized protein</fullName>
    </submittedName>
</protein>
<evidence type="ECO:0000313" key="3">
    <source>
        <dbReference type="Proteomes" id="UP000626092"/>
    </source>
</evidence>
<feature type="compositionally biased region" description="Basic and acidic residues" evidence="1">
    <location>
        <begin position="129"/>
        <end position="139"/>
    </location>
</feature>
<feature type="compositionally biased region" description="Low complexity" evidence="1">
    <location>
        <begin position="140"/>
        <end position="161"/>
    </location>
</feature>
<gene>
    <name evidence="2" type="ORF">RHSIM_Rhsim04G0217400</name>
</gene>
<evidence type="ECO:0000256" key="1">
    <source>
        <dbReference type="SAM" id="MobiDB-lite"/>
    </source>
</evidence>
<evidence type="ECO:0000313" key="2">
    <source>
        <dbReference type="EMBL" id="KAF7146358.1"/>
    </source>
</evidence>
<organism evidence="2 3">
    <name type="scientific">Rhododendron simsii</name>
    <name type="common">Sims's rhododendron</name>
    <dbReference type="NCBI Taxonomy" id="118357"/>
    <lineage>
        <taxon>Eukaryota</taxon>
        <taxon>Viridiplantae</taxon>
        <taxon>Streptophyta</taxon>
        <taxon>Embryophyta</taxon>
        <taxon>Tracheophyta</taxon>
        <taxon>Spermatophyta</taxon>
        <taxon>Magnoliopsida</taxon>
        <taxon>eudicotyledons</taxon>
        <taxon>Gunneridae</taxon>
        <taxon>Pentapetalae</taxon>
        <taxon>asterids</taxon>
        <taxon>Ericales</taxon>
        <taxon>Ericaceae</taxon>
        <taxon>Ericoideae</taxon>
        <taxon>Rhodoreae</taxon>
        <taxon>Rhododendron</taxon>
    </lineage>
</organism>
<feature type="region of interest" description="Disordered" evidence="1">
    <location>
        <begin position="117"/>
        <end position="186"/>
    </location>
</feature>
<dbReference type="Proteomes" id="UP000626092">
    <property type="component" value="Unassembled WGS sequence"/>
</dbReference>